<keyword evidence="2 5" id="KW-0560">Oxidoreductase</keyword>
<dbReference type="GO" id="GO:0004022">
    <property type="term" value="F:alcohol dehydrogenase (NAD+) activity"/>
    <property type="evidence" value="ECO:0007669"/>
    <property type="project" value="UniProtKB-EC"/>
</dbReference>
<accession>K9Y1B4</accession>
<dbReference type="GO" id="GO:0046872">
    <property type="term" value="F:metal ion binding"/>
    <property type="evidence" value="ECO:0007669"/>
    <property type="project" value="InterPro"/>
</dbReference>
<gene>
    <name evidence="5" type="ordered locus">Sta7437_4653</name>
</gene>
<geneLocation type="plasmid" evidence="5 6">
    <name>pSTA7437.01</name>
</geneLocation>
<dbReference type="AlphaFoldDB" id="K9Y1B4"/>
<dbReference type="CDD" id="cd08183">
    <property type="entry name" value="Fe-ADH-like"/>
    <property type="match status" value="1"/>
</dbReference>
<dbReference type="Gene3D" id="1.20.1090.10">
    <property type="entry name" value="Dehydroquinate synthase-like - alpha domain"/>
    <property type="match status" value="1"/>
</dbReference>
<keyword evidence="6" id="KW-1185">Reference proteome</keyword>
<dbReference type="OrthoDB" id="9804734at2"/>
<evidence type="ECO:0000313" key="6">
    <source>
        <dbReference type="Proteomes" id="UP000010473"/>
    </source>
</evidence>
<dbReference type="RefSeq" id="WP_015212015.1">
    <property type="nucleotide sequence ID" value="NC_019765.1"/>
</dbReference>
<name>K9Y1B4_STAC7</name>
<dbReference type="PATRIC" id="fig|111780.3.peg.4810"/>
<dbReference type="KEGG" id="scs:Sta7437_4653"/>
<feature type="domain" description="Alcohol dehydrogenase iron-type/glycerol dehydrogenase GldA" evidence="3">
    <location>
        <begin position="14"/>
        <end position="183"/>
    </location>
</feature>
<dbReference type="Proteomes" id="UP000010473">
    <property type="component" value="Plasmid pSTA7437.01"/>
</dbReference>
<evidence type="ECO:0000256" key="1">
    <source>
        <dbReference type="ARBA" id="ARBA00007358"/>
    </source>
</evidence>
<proteinExistence type="inferred from homology"/>
<dbReference type="SUPFAM" id="SSF56796">
    <property type="entry name" value="Dehydroquinate synthase-like"/>
    <property type="match status" value="1"/>
</dbReference>
<evidence type="ECO:0000259" key="3">
    <source>
        <dbReference type="Pfam" id="PF00465"/>
    </source>
</evidence>
<dbReference type="EC" id="1.1.1.1" evidence="5"/>
<dbReference type="Pfam" id="PF25137">
    <property type="entry name" value="ADH_Fe_C"/>
    <property type="match status" value="1"/>
</dbReference>
<keyword evidence="5" id="KW-0614">Plasmid</keyword>
<comment type="similarity">
    <text evidence="1">Belongs to the iron-containing alcohol dehydrogenase family.</text>
</comment>
<evidence type="ECO:0000313" key="5">
    <source>
        <dbReference type="EMBL" id="AFZ38109.1"/>
    </source>
</evidence>
<dbReference type="PANTHER" id="PTHR11496">
    <property type="entry name" value="ALCOHOL DEHYDROGENASE"/>
    <property type="match status" value="1"/>
</dbReference>
<evidence type="ECO:0000259" key="4">
    <source>
        <dbReference type="Pfam" id="PF25137"/>
    </source>
</evidence>
<dbReference type="HOGENOM" id="CLU_007207_0_0_3"/>
<dbReference type="InterPro" id="IPR039697">
    <property type="entry name" value="Alcohol_dehydrogenase_Fe"/>
</dbReference>
<dbReference type="PANTHER" id="PTHR11496:SF102">
    <property type="entry name" value="ALCOHOL DEHYDROGENASE 4"/>
    <property type="match status" value="1"/>
</dbReference>
<organism evidence="5 6">
    <name type="scientific">Stanieria cyanosphaera (strain ATCC 29371 / PCC 7437)</name>
    <dbReference type="NCBI Taxonomy" id="111780"/>
    <lineage>
        <taxon>Bacteria</taxon>
        <taxon>Bacillati</taxon>
        <taxon>Cyanobacteriota</taxon>
        <taxon>Cyanophyceae</taxon>
        <taxon>Pleurocapsales</taxon>
        <taxon>Dermocarpellaceae</taxon>
        <taxon>Stanieria</taxon>
    </lineage>
</organism>
<dbReference type="SMR" id="K9Y1B4"/>
<sequence length="402" mass="43069">MAISPFFFAKVPPIHFGTEKIEQLPSLLKSVKAHNVLVVTGGTSLEHSGNWSAIQSLLEQNQINFERISYSGEPTTPDVDKLCQQYRPHQIEAVVGIGGGSVIDLGKALSAMLPHQNSIFDHLEGVGKGIPHSGVKLPYFAIPTTSGTGGEVTKNAVISEVGKNGYKKSLRHDNLIPDGIIIDGNLLTSCPRHITVACGLDAFTQLLEPFLSPTASPLTDAIALSGIEKVAEYFLPACGSEANNPRVREGMAYASLCSGICLANAGLGIVHGLASPVGGLFPIPHGVVCGTLMAMANKVTLEAMRAREPQNPALVKMSRVGKILSTETGKSEHYYADFLIHTLSEWTEQLALPKFSDYGVKARDLETIVEQTSNRNNPIKLTREEIKSILSSRLTGEQPPSG</sequence>
<protein>
    <submittedName>
        <fullName evidence="5">Alcohol dehydrogenase</fullName>
        <ecNumber evidence="5">1.1.1.1</ecNumber>
    </submittedName>
</protein>
<evidence type="ECO:0000256" key="2">
    <source>
        <dbReference type="ARBA" id="ARBA00023002"/>
    </source>
</evidence>
<feature type="domain" description="Fe-containing alcohol dehydrogenase-like C-terminal" evidence="4">
    <location>
        <begin position="195"/>
        <end position="392"/>
    </location>
</feature>
<reference evidence="6" key="1">
    <citation type="journal article" date="2013" name="Proc. Natl. Acad. Sci. U.S.A.">
        <title>Improving the coverage of the cyanobacterial phylum using diversity-driven genome sequencing.</title>
        <authorList>
            <person name="Shih P.M."/>
            <person name="Wu D."/>
            <person name="Latifi A."/>
            <person name="Axen S.D."/>
            <person name="Fewer D.P."/>
            <person name="Talla E."/>
            <person name="Calteau A."/>
            <person name="Cai F."/>
            <person name="Tandeau de Marsac N."/>
            <person name="Rippka R."/>
            <person name="Herdman M."/>
            <person name="Sivonen K."/>
            <person name="Coursin T."/>
            <person name="Laurent T."/>
            <person name="Goodwin L."/>
            <person name="Nolan M."/>
            <person name="Davenport K.W."/>
            <person name="Han C.S."/>
            <person name="Rubin E.M."/>
            <person name="Eisen J.A."/>
            <person name="Woyke T."/>
            <person name="Gugger M."/>
            <person name="Kerfeld C.A."/>
        </authorList>
    </citation>
    <scope>NUCLEOTIDE SEQUENCE [LARGE SCALE GENOMIC DNA]</scope>
    <source>
        <strain evidence="6">ATCC 29371 / PCC 7437</strain>
        <plasmid evidence="6">Plasmid pSTA7437.01</plasmid>
    </source>
</reference>
<dbReference type="InterPro" id="IPR056798">
    <property type="entry name" value="ADH_Fe_C"/>
</dbReference>
<dbReference type="EMBL" id="CP003654">
    <property type="protein sequence ID" value="AFZ38109.1"/>
    <property type="molecule type" value="Genomic_DNA"/>
</dbReference>
<dbReference type="FunFam" id="3.40.50.1970:FF:000003">
    <property type="entry name" value="Alcohol dehydrogenase, iron-containing"/>
    <property type="match status" value="1"/>
</dbReference>
<dbReference type="InterPro" id="IPR001670">
    <property type="entry name" value="ADH_Fe/GldA"/>
</dbReference>
<dbReference type="Gene3D" id="3.40.50.1970">
    <property type="match status" value="1"/>
</dbReference>
<dbReference type="Pfam" id="PF00465">
    <property type="entry name" value="Fe-ADH"/>
    <property type="match status" value="1"/>
</dbReference>